<dbReference type="EMBL" id="LR798316">
    <property type="protein sequence ID" value="CAB5223228.1"/>
    <property type="molecule type" value="Genomic_DNA"/>
</dbReference>
<organism evidence="1">
    <name type="scientific">uncultured Caudovirales phage</name>
    <dbReference type="NCBI Taxonomy" id="2100421"/>
    <lineage>
        <taxon>Viruses</taxon>
        <taxon>Duplodnaviria</taxon>
        <taxon>Heunggongvirae</taxon>
        <taxon>Uroviricota</taxon>
        <taxon>Caudoviricetes</taxon>
        <taxon>Peduoviridae</taxon>
        <taxon>Maltschvirus</taxon>
        <taxon>Maltschvirus maltsch</taxon>
    </lineage>
</organism>
<protein>
    <recommendedName>
        <fullName evidence="2">Helix-turn-helix domain containing protein</fullName>
    </recommendedName>
</protein>
<proteinExistence type="predicted"/>
<name>A0A6J7X280_9CAUD</name>
<accession>A0A6J7X280</accession>
<gene>
    <name evidence="1" type="ORF">UFOVP385_13</name>
</gene>
<evidence type="ECO:0000313" key="1">
    <source>
        <dbReference type="EMBL" id="CAB5223228.1"/>
    </source>
</evidence>
<sequence>MATHQNTTKIIRSVNTSKHNFTPISNQLIQNQSLSLEAKGLIMFIISLPETWIIYKCQVQSALKMNKTKFNRVWKESVEAGYIKVIKERADKGRFNYHYIISDVLTEGGLTAGGLSVGGYSDGGKAVAKEKKEVENIQEEKIDDINNSTSSTVSTVTTFADYFNNNPNSSVLEYINN</sequence>
<evidence type="ECO:0008006" key="2">
    <source>
        <dbReference type="Google" id="ProtNLM"/>
    </source>
</evidence>
<reference evidence="1" key="1">
    <citation type="submission" date="2020-05" db="EMBL/GenBank/DDBJ databases">
        <authorList>
            <person name="Chiriac C."/>
            <person name="Salcher M."/>
            <person name="Ghai R."/>
            <person name="Kavagutti S V."/>
        </authorList>
    </citation>
    <scope>NUCLEOTIDE SEQUENCE</scope>
</reference>